<reference evidence="1" key="1">
    <citation type="submission" date="2022-08" db="UniProtKB">
        <authorList>
            <consortium name="EnsemblMetazoa"/>
        </authorList>
    </citation>
    <scope>IDENTIFICATION</scope>
    <source>
        <strain evidence="1">05x7-T-G4-1.051#20</strain>
    </source>
</reference>
<dbReference type="EnsemblMetazoa" id="G4063.1">
    <property type="protein sequence ID" value="G4063.1:cds"/>
    <property type="gene ID" value="G4063"/>
</dbReference>
<dbReference type="AlphaFoldDB" id="A0A8W8MV58"/>
<accession>A0A8W8MV58</accession>
<evidence type="ECO:0000313" key="2">
    <source>
        <dbReference type="Proteomes" id="UP000005408"/>
    </source>
</evidence>
<dbReference type="InterPro" id="IPR000884">
    <property type="entry name" value="TSP1_rpt"/>
</dbReference>
<sequence>NGTRVRSRACIPPKYGGLNCTEPLFEMNNCSQVPCPGVTCPTCNESLGCNWNSTCPMSEICLVREMPDSNFTTHCIMKDDCALIKSLDKTQGVVHCCADESCLRTILGD</sequence>
<evidence type="ECO:0000313" key="1">
    <source>
        <dbReference type="EnsemblMetazoa" id="G4063.1:cds"/>
    </source>
</evidence>
<protein>
    <submittedName>
        <fullName evidence="1">Uncharacterized protein</fullName>
    </submittedName>
</protein>
<keyword evidence="2" id="KW-1185">Reference proteome</keyword>
<proteinExistence type="predicted"/>
<dbReference type="Pfam" id="PF00090">
    <property type="entry name" value="TSP_1"/>
    <property type="match status" value="1"/>
</dbReference>
<name>A0A8W8MV58_MAGGI</name>
<dbReference type="PROSITE" id="PS50092">
    <property type="entry name" value="TSP1"/>
    <property type="match status" value="1"/>
</dbReference>
<dbReference type="Proteomes" id="UP000005408">
    <property type="component" value="Unassembled WGS sequence"/>
</dbReference>
<organism evidence="1 2">
    <name type="scientific">Magallana gigas</name>
    <name type="common">Pacific oyster</name>
    <name type="synonym">Crassostrea gigas</name>
    <dbReference type="NCBI Taxonomy" id="29159"/>
    <lineage>
        <taxon>Eukaryota</taxon>
        <taxon>Metazoa</taxon>
        <taxon>Spiralia</taxon>
        <taxon>Lophotrochozoa</taxon>
        <taxon>Mollusca</taxon>
        <taxon>Bivalvia</taxon>
        <taxon>Autobranchia</taxon>
        <taxon>Pteriomorphia</taxon>
        <taxon>Ostreida</taxon>
        <taxon>Ostreoidea</taxon>
        <taxon>Ostreidae</taxon>
        <taxon>Magallana</taxon>
    </lineage>
</organism>